<comment type="caution">
    <text evidence="8">The sequence shown here is derived from an EMBL/GenBank/DDBJ whole genome shotgun (WGS) entry which is preliminary data.</text>
</comment>
<feature type="compositionally biased region" description="Basic and acidic residues" evidence="6">
    <location>
        <begin position="145"/>
        <end position="157"/>
    </location>
</feature>
<keyword evidence="9" id="KW-1185">Reference proteome</keyword>
<evidence type="ECO:0000256" key="4">
    <source>
        <dbReference type="ARBA" id="ARBA00023235"/>
    </source>
</evidence>
<evidence type="ECO:0000313" key="8">
    <source>
        <dbReference type="EMBL" id="PHT53047.1"/>
    </source>
</evidence>
<accession>A0A2G2X6E0</accession>
<dbReference type="AlphaFoldDB" id="A0A2G2X6E0"/>
<evidence type="ECO:0000256" key="1">
    <source>
        <dbReference type="ARBA" id="ARBA00000971"/>
    </source>
</evidence>
<dbReference type="Pfam" id="PF00254">
    <property type="entry name" value="FKBP_C"/>
    <property type="match status" value="1"/>
</dbReference>
<organism evidence="8 9">
    <name type="scientific">Capsicum baccatum</name>
    <name type="common">Peruvian pepper</name>
    <dbReference type="NCBI Taxonomy" id="33114"/>
    <lineage>
        <taxon>Eukaryota</taxon>
        <taxon>Viridiplantae</taxon>
        <taxon>Streptophyta</taxon>
        <taxon>Embryophyta</taxon>
        <taxon>Tracheophyta</taxon>
        <taxon>Spermatophyta</taxon>
        <taxon>Magnoliopsida</taxon>
        <taxon>eudicotyledons</taxon>
        <taxon>Gunneridae</taxon>
        <taxon>Pentapetalae</taxon>
        <taxon>asterids</taxon>
        <taxon>lamiids</taxon>
        <taxon>Solanales</taxon>
        <taxon>Solanaceae</taxon>
        <taxon>Solanoideae</taxon>
        <taxon>Capsiceae</taxon>
        <taxon>Capsicum</taxon>
    </lineage>
</organism>
<feature type="domain" description="PPIase FKBP-type" evidence="7">
    <location>
        <begin position="252"/>
        <end position="339"/>
    </location>
</feature>
<dbReference type="SUPFAM" id="SSF54534">
    <property type="entry name" value="FKBP-like"/>
    <property type="match status" value="1"/>
</dbReference>
<gene>
    <name evidence="8" type="ORF">CQW23_07509</name>
</gene>
<evidence type="ECO:0000256" key="5">
    <source>
        <dbReference type="PROSITE-ProRule" id="PRU00277"/>
    </source>
</evidence>
<dbReference type="PROSITE" id="PS50059">
    <property type="entry name" value="FKBP_PPIASE"/>
    <property type="match status" value="1"/>
</dbReference>
<feature type="compositionally biased region" description="Basic and acidic residues" evidence="6">
    <location>
        <begin position="100"/>
        <end position="135"/>
    </location>
</feature>
<reference evidence="8 9" key="1">
    <citation type="journal article" date="2017" name="Genome Biol.">
        <title>New reference genome sequences of hot pepper reveal the massive evolution of plant disease-resistance genes by retroduplication.</title>
        <authorList>
            <person name="Kim S."/>
            <person name="Park J."/>
            <person name="Yeom S.I."/>
            <person name="Kim Y.M."/>
            <person name="Seo E."/>
            <person name="Kim K.T."/>
            <person name="Kim M.S."/>
            <person name="Lee J.M."/>
            <person name="Cheong K."/>
            <person name="Shin H.S."/>
            <person name="Kim S.B."/>
            <person name="Han K."/>
            <person name="Lee J."/>
            <person name="Park M."/>
            <person name="Lee H.A."/>
            <person name="Lee H.Y."/>
            <person name="Lee Y."/>
            <person name="Oh S."/>
            <person name="Lee J.H."/>
            <person name="Choi E."/>
            <person name="Choi E."/>
            <person name="Lee S.E."/>
            <person name="Jeon J."/>
            <person name="Kim H."/>
            <person name="Choi G."/>
            <person name="Song H."/>
            <person name="Lee J."/>
            <person name="Lee S.C."/>
            <person name="Kwon J.K."/>
            <person name="Lee H.Y."/>
            <person name="Koo N."/>
            <person name="Hong Y."/>
            <person name="Kim R.W."/>
            <person name="Kang W.H."/>
            <person name="Huh J.H."/>
            <person name="Kang B.C."/>
            <person name="Yang T.J."/>
            <person name="Lee Y.H."/>
            <person name="Bennetzen J.L."/>
            <person name="Choi D."/>
        </authorList>
    </citation>
    <scope>NUCLEOTIDE SEQUENCE [LARGE SCALE GENOMIC DNA]</scope>
    <source>
        <strain evidence="9">cv. PBC81</strain>
    </source>
</reference>
<dbReference type="Proteomes" id="UP000224567">
    <property type="component" value="Unassembled WGS sequence"/>
</dbReference>
<dbReference type="FunFam" id="3.10.50.40:FF:000006">
    <property type="entry name" value="Peptidyl-prolyl cis-trans isomerase"/>
    <property type="match status" value="1"/>
</dbReference>
<dbReference type="PANTHER" id="PTHR43811:SF19">
    <property type="entry name" value="39 KDA FK506-BINDING NUCLEAR PROTEIN"/>
    <property type="match status" value="1"/>
</dbReference>
<sequence length="339" mass="37469">MFPPSPIPNSGVRIEEILEDEKPTDENGASKKPKKKKNQSNGIEDSKRQIVMEGNTNSSLLESEDEDGFPISAPCENKAKSVTLKKSHGTKYQDTSEEAPNEKSKDNDDENKGLKKRLRDDTSKADDHQRGDSAKQNKKNKKKKVVDGEELAREDVSKSSANPEHVEGGKTEDGQKSTNEKDTGKKKKKKKNKKNQQDGKAVTEVEQGKKNESREVEENAGAKSSNVRIFGNGLVIEELAMGRPDEKKASPGKKVGVRYIGKLKKNGKIFDSNIGQRPFEFRLGIGHVIKGWDVGINGMRIGDKRRITIPPAMGYGARHVGDIPPNSWLVFDVELINVG</sequence>
<dbReference type="InterPro" id="IPR001179">
    <property type="entry name" value="PPIase_FKBP_dom"/>
</dbReference>
<dbReference type="InterPro" id="IPR046357">
    <property type="entry name" value="PPIase_dom_sf"/>
</dbReference>
<keyword evidence="3 5" id="KW-0697">Rotamase</keyword>
<evidence type="ECO:0000256" key="6">
    <source>
        <dbReference type="SAM" id="MobiDB-lite"/>
    </source>
</evidence>
<comment type="catalytic activity">
    <reaction evidence="1 5">
        <text>[protein]-peptidylproline (omega=180) = [protein]-peptidylproline (omega=0)</text>
        <dbReference type="Rhea" id="RHEA:16237"/>
        <dbReference type="Rhea" id="RHEA-COMP:10747"/>
        <dbReference type="Rhea" id="RHEA-COMP:10748"/>
        <dbReference type="ChEBI" id="CHEBI:83833"/>
        <dbReference type="ChEBI" id="CHEBI:83834"/>
        <dbReference type="EC" id="5.2.1.8"/>
    </reaction>
</comment>
<feature type="compositionally biased region" description="Basic residues" evidence="6">
    <location>
        <begin position="184"/>
        <end position="194"/>
    </location>
</feature>
<evidence type="ECO:0000256" key="3">
    <source>
        <dbReference type="ARBA" id="ARBA00023110"/>
    </source>
</evidence>
<dbReference type="STRING" id="33114.A0A2G2X6E0"/>
<dbReference type="GO" id="GO:0003755">
    <property type="term" value="F:peptidyl-prolyl cis-trans isomerase activity"/>
    <property type="evidence" value="ECO:0007669"/>
    <property type="project" value="UniProtKB-KW"/>
</dbReference>
<name>A0A2G2X6E0_CAPBA</name>
<evidence type="ECO:0000259" key="7">
    <source>
        <dbReference type="PROSITE" id="PS50059"/>
    </source>
</evidence>
<dbReference type="PANTHER" id="PTHR43811">
    <property type="entry name" value="FKBP-TYPE PEPTIDYL-PROLYL CIS-TRANS ISOMERASE FKPA"/>
    <property type="match status" value="1"/>
</dbReference>
<dbReference type="EC" id="5.2.1.8" evidence="2 5"/>
<proteinExistence type="predicted"/>
<feature type="compositionally biased region" description="Basic and acidic residues" evidence="6">
    <location>
        <begin position="164"/>
        <end position="183"/>
    </location>
</feature>
<feature type="compositionally biased region" description="Basic and acidic residues" evidence="6">
    <location>
        <begin position="13"/>
        <end position="29"/>
    </location>
</feature>
<dbReference type="Gene3D" id="3.10.50.40">
    <property type="match status" value="1"/>
</dbReference>
<feature type="compositionally biased region" description="Basic and acidic residues" evidence="6">
    <location>
        <begin position="195"/>
        <end position="217"/>
    </location>
</feature>
<dbReference type="OrthoDB" id="1902587at2759"/>
<feature type="region of interest" description="Disordered" evidence="6">
    <location>
        <begin position="1"/>
        <end position="224"/>
    </location>
</feature>
<protein>
    <recommendedName>
        <fullName evidence="2 5">peptidylprolyl isomerase</fullName>
        <ecNumber evidence="2 5">5.2.1.8</ecNumber>
    </recommendedName>
</protein>
<dbReference type="EMBL" id="MLFT02000003">
    <property type="protein sequence ID" value="PHT53047.1"/>
    <property type="molecule type" value="Genomic_DNA"/>
</dbReference>
<keyword evidence="4 5" id="KW-0413">Isomerase</keyword>
<reference evidence="9" key="2">
    <citation type="journal article" date="2017" name="J. Anim. Genet.">
        <title>Multiple reference genome sequences of hot pepper reveal the massive evolution of plant disease resistance genes by retroduplication.</title>
        <authorList>
            <person name="Kim S."/>
            <person name="Park J."/>
            <person name="Yeom S.-I."/>
            <person name="Kim Y.-M."/>
            <person name="Seo E."/>
            <person name="Kim K.-T."/>
            <person name="Kim M.-S."/>
            <person name="Lee J.M."/>
            <person name="Cheong K."/>
            <person name="Shin H.-S."/>
            <person name="Kim S.-B."/>
            <person name="Han K."/>
            <person name="Lee J."/>
            <person name="Park M."/>
            <person name="Lee H.-A."/>
            <person name="Lee H.-Y."/>
            <person name="Lee Y."/>
            <person name="Oh S."/>
            <person name="Lee J.H."/>
            <person name="Choi E."/>
            <person name="Choi E."/>
            <person name="Lee S.E."/>
            <person name="Jeon J."/>
            <person name="Kim H."/>
            <person name="Choi G."/>
            <person name="Song H."/>
            <person name="Lee J."/>
            <person name="Lee S.-C."/>
            <person name="Kwon J.-K."/>
            <person name="Lee H.-Y."/>
            <person name="Koo N."/>
            <person name="Hong Y."/>
            <person name="Kim R.W."/>
            <person name="Kang W.-H."/>
            <person name="Huh J.H."/>
            <person name="Kang B.-C."/>
            <person name="Yang T.-J."/>
            <person name="Lee Y.-H."/>
            <person name="Bennetzen J.L."/>
            <person name="Choi D."/>
        </authorList>
    </citation>
    <scope>NUCLEOTIDE SEQUENCE [LARGE SCALE GENOMIC DNA]</scope>
    <source>
        <strain evidence="9">cv. PBC81</strain>
    </source>
</reference>
<evidence type="ECO:0000256" key="2">
    <source>
        <dbReference type="ARBA" id="ARBA00013194"/>
    </source>
</evidence>
<evidence type="ECO:0000313" key="9">
    <source>
        <dbReference type="Proteomes" id="UP000224567"/>
    </source>
</evidence>